<keyword evidence="1 5" id="KW-0732">Signal</keyword>
<dbReference type="InterPro" id="IPR014755">
    <property type="entry name" value="Cu-Rt/internalin_Ig-like"/>
</dbReference>
<sequence>MSGFRIISRVGVAALGAGLIAALLTLNAAPALAHNSVIGTVPAAGAVVTAQPTLISVTTSDSLENFPQSTGMQISGPAGAAPPLYYGDGCATVFGPTLETEAQLGEPGDYTVVWQVVSADGHTISGDFTFTWQPDAAQTRAAGSPTPQNCAGVNAGSTQAPPTDAAAPGASGSNDGMLSDVLWIGGAVAAVIVATLVTLLVLGRRKPKHPN</sequence>
<dbReference type="Gene3D" id="2.60.40.1220">
    <property type="match status" value="1"/>
</dbReference>
<accession>A0A7Z0J7F0</accession>
<dbReference type="InterPro" id="IPR014756">
    <property type="entry name" value="Ig_E-set"/>
</dbReference>
<keyword evidence="4" id="KW-1133">Transmembrane helix</keyword>
<dbReference type="GO" id="GO:0042597">
    <property type="term" value="C:periplasmic space"/>
    <property type="evidence" value="ECO:0007669"/>
    <property type="project" value="InterPro"/>
</dbReference>
<feature type="domain" description="CopC" evidence="6">
    <location>
        <begin position="34"/>
        <end position="131"/>
    </location>
</feature>
<evidence type="ECO:0000256" key="1">
    <source>
        <dbReference type="ARBA" id="ARBA00022729"/>
    </source>
</evidence>
<dbReference type="RefSeq" id="WP_179579994.1">
    <property type="nucleotide sequence ID" value="NZ_JACCFM010000001.1"/>
</dbReference>
<keyword evidence="8" id="KW-1185">Reference proteome</keyword>
<reference evidence="7 8" key="1">
    <citation type="submission" date="2020-07" db="EMBL/GenBank/DDBJ databases">
        <title>Sequencing the genomes of 1000 actinobacteria strains.</title>
        <authorList>
            <person name="Klenk H.-P."/>
        </authorList>
    </citation>
    <scope>NUCLEOTIDE SEQUENCE [LARGE SCALE GENOMIC DNA]</scope>
    <source>
        <strain evidence="7 8">LI1</strain>
    </source>
</reference>
<gene>
    <name evidence="7" type="ORF">HNR05_003186</name>
</gene>
<keyword evidence="2" id="KW-0186">Copper</keyword>
<feature type="transmembrane region" description="Helical" evidence="4">
    <location>
        <begin position="181"/>
        <end position="202"/>
    </location>
</feature>
<evidence type="ECO:0000313" key="8">
    <source>
        <dbReference type="Proteomes" id="UP000537260"/>
    </source>
</evidence>
<dbReference type="Proteomes" id="UP000537260">
    <property type="component" value="Unassembled WGS sequence"/>
</dbReference>
<dbReference type="InterPro" id="IPR007348">
    <property type="entry name" value="CopC_dom"/>
</dbReference>
<dbReference type="GO" id="GO:0046688">
    <property type="term" value="P:response to copper ion"/>
    <property type="evidence" value="ECO:0007669"/>
    <property type="project" value="InterPro"/>
</dbReference>
<evidence type="ECO:0000256" key="3">
    <source>
        <dbReference type="SAM" id="MobiDB-lite"/>
    </source>
</evidence>
<dbReference type="Pfam" id="PF04234">
    <property type="entry name" value="CopC"/>
    <property type="match status" value="1"/>
</dbReference>
<proteinExistence type="predicted"/>
<evidence type="ECO:0000313" key="7">
    <source>
        <dbReference type="EMBL" id="NYJ21395.1"/>
    </source>
</evidence>
<comment type="caution">
    <text evidence="7">The sequence shown here is derived from an EMBL/GenBank/DDBJ whole genome shotgun (WGS) entry which is preliminary data.</text>
</comment>
<keyword evidence="4" id="KW-0812">Transmembrane</keyword>
<dbReference type="EMBL" id="JACCFM010000001">
    <property type="protein sequence ID" value="NYJ21395.1"/>
    <property type="molecule type" value="Genomic_DNA"/>
</dbReference>
<evidence type="ECO:0000259" key="6">
    <source>
        <dbReference type="Pfam" id="PF04234"/>
    </source>
</evidence>
<dbReference type="SUPFAM" id="SSF81296">
    <property type="entry name" value="E set domains"/>
    <property type="match status" value="1"/>
</dbReference>
<name>A0A7Z0J7F0_9MICO</name>
<feature type="compositionally biased region" description="Polar residues" evidence="3">
    <location>
        <begin position="145"/>
        <end position="161"/>
    </location>
</feature>
<dbReference type="GO" id="GO:0005507">
    <property type="term" value="F:copper ion binding"/>
    <property type="evidence" value="ECO:0007669"/>
    <property type="project" value="InterPro"/>
</dbReference>
<evidence type="ECO:0000256" key="2">
    <source>
        <dbReference type="ARBA" id="ARBA00023008"/>
    </source>
</evidence>
<evidence type="ECO:0000256" key="5">
    <source>
        <dbReference type="SAM" id="SignalP"/>
    </source>
</evidence>
<dbReference type="AlphaFoldDB" id="A0A7Z0J7F0"/>
<evidence type="ECO:0000256" key="4">
    <source>
        <dbReference type="SAM" id="Phobius"/>
    </source>
</evidence>
<protein>
    <recommendedName>
        <fullName evidence="6">CopC domain-containing protein</fullName>
    </recommendedName>
</protein>
<keyword evidence="4" id="KW-0472">Membrane</keyword>
<organism evidence="7 8">
    <name type="scientific">Glaciibacter psychrotolerans</name>
    <dbReference type="NCBI Taxonomy" id="670054"/>
    <lineage>
        <taxon>Bacteria</taxon>
        <taxon>Bacillati</taxon>
        <taxon>Actinomycetota</taxon>
        <taxon>Actinomycetes</taxon>
        <taxon>Micrococcales</taxon>
        <taxon>Microbacteriaceae</taxon>
        <taxon>Glaciibacter</taxon>
    </lineage>
</organism>
<feature type="signal peptide" evidence="5">
    <location>
        <begin position="1"/>
        <end position="33"/>
    </location>
</feature>
<feature type="chain" id="PRO_5030918325" description="CopC domain-containing protein" evidence="5">
    <location>
        <begin position="34"/>
        <end position="211"/>
    </location>
</feature>
<feature type="region of interest" description="Disordered" evidence="3">
    <location>
        <begin position="138"/>
        <end position="172"/>
    </location>
</feature>